<protein>
    <submittedName>
        <fullName evidence="1">Uncharacterized protein</fullName>
    </submittedName>
</protein>
<sequence length="568" mass="61919">MTLHLASYDLTLALPPEEHRSECDFYFEAYQFLQAGYQKNGSQKMSACDLPGRLITLEYLRKCAKFIPNPSSSENFPVLWCSPTIANITGSLLLPLSLQAGRHTCLASRVFDTFKTAVLVEDSDNLMCFDFCPNISDKAASHGGLPGLGDTSSFQMLPHFLPSTLQLSSGSSSTLLLTSTSLLSSSVSSLASMSSLPSLLSPLLLSPQPHQSIPVRDSTLLTALLEDAETVFAEWQQNIINCLWSPVLPDGRDISPLVPSKPDSSDITNVLMLMLEGPDLQTTAMGFASFVHSKLEGLPVYLPKHVTIPLNFDICNIFHPERTWSIGYAVGGGIECSVLQTSMKEVCHDQKLLKGGADGDTGYYNLNLCTNSIIPAQLISFQVLGFFAATHLFITGHSPVPLSPAILLFVIGSWEALFDLKLIDLSAEEWENITKQMFASILLGCPVIDDVADLRNFKKGFNMHVGAGTNAYGRTVTCPEDIIAHLAFISADDSCINKGASSSQILQAVSFDKEIKTLFIQKLQCYLTGTGHPEHPTLGPNIIALDCSDLMPHGDWTIIIRFKHDLPD</sequence>
<dbReference type="GeneID" id="64594157"/>
<proteinExistence type="predicted"/>
<reference evidence="1" key="1">
    <citation type="journal article" date="2020" name="New Phytol.">
        <title>Comparative genomics reveals dynamic genome evolution in host specialist ectomycorrhizal fungi.</title>
        <authorList>
            <person name="Lofgren L.A."/>
            <person name="Nguyen N.H."/>
            <person name="Vilgalys R."/>
            <person name="Ruytinx J."/>
            <person name="Liao H.L."/>
            <person name="Branco S."/>
            <person name="Kuo A."/>
            <person name="LaButti K."/>
            <person name="Lipzen A."/>
            <person name="Andreopoulos W."/>
            <person name="Pangilinan J."/>
            <person name="Riley R."/>
            <person name="Hundley H."/>
            <person name="Na H."/>
            <person name="Barry K."/>
            <person name="Grigoriev I.V."/>
            <person name="Stajich J.E."/>
            <person name="Kennedy P.G."/>
        </authorList>
    </citation>
    <scope>NUCLEOTIDE SEQUENCE</scope>
    <source>
        <strain evidence="1">S12</strain>
    </source>
</reference>
<dbReference type="OrthoDB" id="2687370at2759"/>
<dbReference type="AlphaFoldDB" id="A0A9P7AJG7"/>
<dbReference type="RefSeq" id="XP_041157693.1">
    <property type="nucleotide sequence ID" value="XM_041300393.1"/>
</dbReference>
<gene>
    <name evidence="1" type="ORF">HD556DRAFT_1310310</name>
</gene>
<comment type="caution">
    <text evidence="1">The sequence shown here is derived from an EMBL/GenBank/DDBJ whole genome shotgun (WGS) entry which is preliminary data.</text>
</comment>
<name>A0A9P7AJG7_9AGAM</name>
<dbReference type="Proteomes" id="UP000719766">
    <property type="component" value="Unassembled WGS sequence"/>
</dbReference>
<accession>A0A9P7AJG7</accession>
<keyword evidence="2" id="KW-1185">Reference proteome</keyword>
<organism evidence="1 2">
    <name type="scientific">Suillus plorans</name>
    <dbReference type="NCBI Taxonomy" id="116603"/>
    <lineage>
        <taxon>Eukaryota</taxon>
        <taxon>Fungi</taxon>
        <taxon>Dikarya</taxon>
        <taxon>Basidiomycota</taxon>
        <taxon>Agaricomycotina</taxon>
        <taxon>Agaricomycetes</taxon>
        <taxon>Agaricomycetidae</taxon>
        <taxon>Boletales</taxon>
        <taxon>Suillineae</taxon>
        <taxon>Suillaceae</taxon>
        <taxon>Suillus</taxon>
    </lineage>
</organism>
<dbReference type="EMBL" id="JABBWE010000047">
    <property type="protein sequence ID" value="KAG1790760.1"/>
    <property type="molecule type" value="Genomic_DNA"/>
</dbReference>
<evidence type="ECO:0000313" key="1">
    <source>
        <dbReference type="EMBL" id="KAG1790760.1"/>
    </source>
</evidence>
<evidence type="ECO:0000313" key="2">
    <source>
        <dbReference type="Proteomes" id="UP000719766"/>
    </source>
</evidence>